<keyword evidence="1" id="KW-0812">Transmembrane</keyword>
<evidence type="ECO:0000259" key="2">
    <source>
        <dbReference type="Pfam" id="PF12146"/>
    </source>
</evidence>
<evidence type="ECO:0000313" key="3">
    <source>
        <dbReference type="EMBL" id="AXE18835.1"/>
    </source>
</evidence>
<proteinExistence type="predicted"/>
<feature type="domain" description="Serine aminopeptidase S33" evidence="2">
    <location>
        <begin position="84"/>
        <end position="189"/>
    </location>
</feature>
<evidence type="ECO:0000256" key="1">
    <source>
        <dbReference type="SAM" id="Phobius"/>
    </source>
</evidence>
<keyword evidence="4" id="KW-1185">Reference proteome</keyword>
<dbReference type="AlphaFoldDB" id="A0A344TJL4"/>
<keyword evidence="1" id="KW-1133">Transmembrane helix</keyword>
<dbReference type="PANTHER" id="PTHR12277">
    <property type="entry name" value="ALPHA/BETA HYDROLASE DOMAIN-CONTAINING PROTEIN"/>
    <property type="match status" value="1"/>
</dbReference>
<dbReference type="Pfam" id="PF12146">
    <property type="entry name" value="Hydrolase_4"/>
    <property type="match status" value="1"/>
</dbReference>
<name>A0A344TJL4_9BACT</name>
<accession>A0A344TJL4</accession>
<dbReference type="SUPFAM" id="SSF53474">
    <property type="entry name" value="alpha/beta-Hydrolases"/>
    <property type="match status" value="1"/>
</dbReference>
<keyword evidence="1" id="KW-0472">Membrane</keyword>
<keyword evidence="3" id="KW-0378">Hydrolase</keyword>
<dbReference type="EMBL" id="CP030850">
    <property type="protein sequence ID" value="AXE18835.1"/>
    <property type="molecule type" value="Genomic_DNA"/>
</dbReference>
<dbReference type="RefSeq" id="WP_114067616.1">
    <property type="nucleotide sequence ID" value="NZ_CP030850.1"/>
</dbReference>
<reference evidence="3 4" key="1">
    <citation type="submission" date="2018-07" db="EMBL/GenBank/DDBJ databases">
        <title>Genome sequencing of Runella.</title>
        <authorList>
            <person name="Baek M.-G."/>
            <person name="Yi H."/>
        </authorList>
    </citation>
    <scope>NUCLEOTIDE SEQUENCE [LARGE SCALE GENOMIC DNA]</scope>
    <source>
        <strain evidence="3 4">HYN0085</strain>
    </source>
</reference>
<gene>
    <name evidence="3" type="ORF">DR864_14290</name>
</gene>
<protein>
    <submittedName>
        <fullName evidence="3">Alpha/beta hydrolase</fullName>
    </submittedName>
</protein>
<dbReference type="OrthoDB" id="9777090at2"/>
<dbReference type="InterPro" id="IPR029058">
    <property type="entry name" value="AB_hydrolase_fold"/>
</dbReference>
<dbReference type="KEGG" id="run:DR864_14290"/>
<evidence type="ECO:0000313" key="4">
    <source>
        <dbReference type="Proteomes" id="UP000251993"/>
    </source>
</evidence>
<dbReference type="Proteomes" id="UP000251993">
    <property type="component" value="Chromosome"/>
</dbReference>
<dbReference type="PANTHER" id="PTHR12277:SF81">
    <property type="entry name" value="PROTEIN ABHD13"/>
    <property type="match status" value="1"/>
</dbReference>
<feature type="transmembrane region" description="Helical" evidence="1">
    <location>
        <begin position="7"/>
        <end position="25"/>
    </location>
</feature>
<organism evidence="3 4">
    <name type="scientific">Runella rosea</name>
    <dbReference type="NCBI Taxonomy" id="2259595"/>
    <lineage>
        <taxon>Bacteria</taxon>
        <taxon>Pseudomonadati</taxon>
        <taxon>Bacteroidota</taxon>
        <taxon>Cytophagia</taxon>
        <taxon>Cytophagales</taxon>
        <taxon>Spirosomataceae</taxon>
        <taxon>Runella</taxon>
    </lineage>
</organism>
<dbReference type="Gene3D" id="3.40.50.1820">
    <property type="entry name" value="alpha/beta hydrolase"/>
    <property type="match status" value="1"/>
</dbReference>
<dbReference type="GO" id="GO:0016787">
    <property type="term" value="F:hydrolase activity"/>
    <property type="evidence" value="ECO:0007669"/>
    <property type="project" value="UniProtKB-KW"/>
</dbReference>
<dbReference type="InterPro" id="IPR022742">
    <property type="entry name" value="Hydrolase_4"/>
</dbReference>
<sequence length="281" mass="32322">MSVIAKIAQWGVIIYTAVALLIWWLHPLVLFRPTTLAASYAYNFNIPFQEITFETEKGQVRLNALWFGTRDSVVLKRPTFFPGKVVLFFHGNRDNLARWGREYAERFTKRGYNVLMYDYRGYGKSTGERSEYALHRDAQYVYDFLKQRFSEDSIIVYGYSIGSGMASRIAANNRPKKLILEAPYASIPTLGHTQLPIFPYEWLTRYKFRTDSCFAHIYCPIHLFHGTDDVTVPYTNSLILLSSPSPVKAKLTTLPKGHHLHLDSFPLYQSTLDSLLSIGNQ</sequence>